<dbReference type="SUPFAM" id="SSF53613">
    <property type="entry name" value="Ribokinase-like"/>
    <property type="match status" value="1"/>
</dbReference>
<organism evidence="8 9">
    <name type="scientific">Sphingobium yanoikuyae</name>
    <name type="common">Sphingomonas yanoikuyae</name>
    <dbReference type="NCBI Taxonomy" id="13690"/>
    <lineage>
        <taxon>Bacteria</taxon>
        <taxon>Pseudomonadati</taxon>
        <taxon>Pseudomonadota</taxon>
        <taxon>Alphaproteobacteria</taxon>
        <taxon>Sphingomonadales</taxon>
        <taxon>Sphingomonadaceae</taxon>
        <taxon>Sphingobium</taxon>
    </lineage>
</organism>
<dbReference type="PROSITE" id="PS00583">
    <property type="entry name" value="PFKB_KINASES_1"/>
    <property type="match status" value="1"/>
</dbReference>
<keyword evidence="4 8" id="KW-0418">Kinase</keyword>
<evidence type="ECO:0000256" key="4">
    <source>
        <dbReference type="ARBA" id="ARBA00022777"/>
    </source>
</evidence>
<dbReference type="PIRSF" id="PIRSF000535">
    <property type="entry name" value="1PFK/6PFK/LacC"/>
    <property type="match status" value="1"/>
</dbReference>
<keyword evidence="5" id="KW-0067">ATP-binding</keyword>
<dbReference type="InterPro" id="IPR029056">
    <property type="entry name" value="Ribokinase-like"/>
</dbReference>
<dbReference type="GO" id="GO:0003872">
    <property type="term" value="F:6-phosphofructokinase activity"/>
    <property type="evidence" value="ECO:0007669"/>
    <property type="project" value="TreeGrafter"/>
</dbReference>
<evidence type="ECO:0000256" key="2">
    <source>
        <dbReference type="ARBA" id="ARBA00022679"/>
    </source>
</evidence>
<sequence>MPSISTLTLNPTIDVAYEVGQVYHTRKMRTEAEFYSPGGGGINVARVFVRLGGNARSYYASGGATGPALDGLLDLHQLVRNRIPIQGHTRVSSAVLERETGKEYRFVPQGPSFTSAEWQACLEQLAQAKGDFLVASGSLPPGVPEDFYGRVATIMATRGIPMVLDSSGPGLKGGLAEGGLFLIKPSIGELRQFVGEDLAAIEDVSEAAMAIVRAGQSRYVAVTMGHEGALLATPDGAQILPALEVDAKSAVGAGDSFLAAMVFALSCSWSITDAFRFVVAAGAAAVLNPGHDLAQAEEIRRLYPQVPQPA</sequence>
<dbReference type="NCBIfam" id="TIGR03168">
    <property type="entry name" value="1-PFK"/>
    <property type="match status" value="1"/>
</dbReference>
<gene>
    <name evidence="8" type="ORF">EBF16_02565</name>
</gene>
<evidence type="ECO:0000313" key="9">
    <source>
        <dbReference type="Proteomes" id="UP000280708"/>
    </source>
</evidence>
<dbReference type="RefSeq" id="WP_122129179.1">
    <property type="nucleotide sequence ID" value="NZ_CP033227.1"/>
</dbReference>
<keyword evidence="3" id="KW-0547">Nucleotide-binding</keyword>
<feature type="domain" description="Carbohydrate kinase PfkB" evidence="7">
    <location>
        <begin position="27"/>
        <end position="291"/>
    </location>
</feature>
<dbReference type="AlphaFoldDB" id="A0A3G2UL23"/>
<dbReference type="GO" id="GO:0005524">
    <property type="term" value="F:ATP binding"/>
    <property type="evidence" value="ECO:0007669"/>
    <property type="project" value="UniProtKB-KW"/>
</dbReference>
<keyword evidence="8" id="KW-0614">Plasmid</keyword>
<dbReference type="Gene3D" id="3.40.1190.20">
    <property type="match status" value="1"/>
</dbReference>
<evidence type="ECO:0000256" key="3">
    <source>
        <dbReference type="ARBA" id="ARBA00022741"/>
    </source>
</evidence>
<evidence type="ECO:0000313" key="8">
    <source>
        <dbReference type="EMBL" id="AYO75860.1"/>
    </source>
</evidence>
<name>A0A3G2UL23_SPHYA</name>
<evidence type="ECO:0000256" key="1">
    <source>
        <dbReference type="ARBA" id="ARBA00010688"/>
    </source>
</evidence>
<dbReference type="CDD" id="cd01164">
    <property type="entry name" value="FruK_PfkB_like"/>
    <property type="match status" value="1"/>
</dbReference>
<evidence type="ECO:0000256" key="5">
    <source>
        <dbReference type="ARBA" id="ARBA00022840"/>
    </source>
</evidence>
<proteinExistence type="inferred from homology"/>
<dbReference type="EMBL" id="CP033227">
    <property type="protein sequence ID" value="AYO75860.1"/>
    <property type="molecule type" value="Genomic_DNA"/>
</dbReference>
<keyword evidence="2 6" id="KW-0808">Transferase</keyword>
<dbReference type="Pfam" id="PF00294">
    <property type="entry name" value="PfkB"/>
    <property type="match status" value="1"/>
</dbReference>
<dbReference type="InterPro" id="IPR011611">
    <property type="entry name" value="PfkB_dom"/>
</dbReference>
<dbReference type="InterPro" id="IPR002173">
    <property type="entry name" value="Carboh/pur_kinase_PfkB_CS"/>
</dbReference>
<dbReference type="Proteomes" id="UP000280708">
    <property type="component" value="Plasmid pF1"/>
</dbReference>
<geneLocation type="plasmid" evidence="9">
    <name>pf1</name>
</geneLocation>
<dbReference type="PANTHER" id="PTHR46566:SF2">
    <property type="entry name" value="ATP-DEPENDENT 6-PHOSPHOFRUCTOKINASE ISOZYME 2"/>
    <property type="match status" value="1"/>
</dbReference>
<dbReference type="GO" id="GO:0005829">
    <property type="term" value="C:cytosol"/>
    <property type="evidence" value="ECO:0007669"/>
    <property type="project" value="TreeGrafter"/>
</dbReference>
<dbReference type="InterPro" id="IPR017583">
    <property type="entry name" value="Tagatose/fructose_Pkinase"/>
</dbReference>
<dbReference type="PANTHER" id="PTHR46566">
    <property type="entry name" value="1-PHOSPHOFRUCTOKINASE-RELATED"/>
    <property type="match status" value="1"/>
</dbReference>
<comment type="similarity">
    <text evidence="1 6">Belongs to the carbohydrate kinase PfkB family.</text>
</comment>
<protein>
    <recommendedName>
        <fullName evidence="6">Phosphofructokinase</fullName>
    </recommendedName>
</protein>
<evidence type="ECO:0000259" key="7">
    <source>
        <dbReference type="Pfam" id="PF00294"/>
    </source>
</evidence>
<reference evidence="8 9" key="1">
    <citation type="submission" date="2018-10" db="EMBL/GenBank/DDBJ databases">
        <title>Characterization and genome analysis of a novel bacterium Sphingobium yanoikuyae SJTF8 capable of degrading PAHs.</title>
        <authorList>
            <person name="Yin C."/>
            <person name="Xiong W."/>
            <person name="Liang R."/>
        </authorList>
    </citation>
    <scope>NUCLEOTIDE SEQUENCE [LARGE SCALE GENOMIC DNA]</scope>
    <source>
        <strain evidence="8 9">SJTF8</strain>
        <plasmid evidence="9">pf1</plasmid>
    </source>
</reference>
<evidence type="ECO:0000256" key="6">
    <source>
        <dbReference type="PIRNR" id="PIRNR000535"/>
    </source>
</evidence>
<accession>A0A3G2UL23</accession>